<comment type="caution">
    <text evidence="1">The sequence shown here is derived from an EMBL/GenBank/DDBJ whole genome shotgun (WGS) entry which is preliminary data.</text>
</comment>
<dbReference type="RefSeq" id="WP_320002486.1">
    <property type="nucleotide sequence ID" value="NZ_JAUHJS010000001.1"/>
</dbReference>
<proteinExistence type="predicted"/>
<evidence type="ECO:0000313" key="2">
    <source>
        <dbReference type="Proteomes" id="UP001168552"/>
    </source>
</evidence>
<reference evidence="1" key="1">
    <citation type="submission" date="2023-06" db="EMBL/GenBank/DDBJ databases">
        <title>Cytophagales bacterium Strain LB-30, isolated from soil.</title>
        <authorList>
            <person name="Liu B."/>
        </authorList>
    </citation>
    <scope>NUCLEOTIDE SEQUENCE</scope>
    <source>
        <strain evidence="1">LB-30</strain>
    </source>
</reference>
<dbReference type="EMBL" id="JAUHJS010000001">
    <property type="protein sequence ID" value="MDN4163957.1"/>
    <property type="molecule type" value="Genomic_DNA"/>
</dbReference>
<name>A0ABT8F0I8_9BACT</name>
<accession>A0ABT8F0I8</accession>
<sequence>MNEVLTTVENLPITWETVLVGLGIIEAVIRLIPTKKESSLLKRIGRFLDKVLPDRVKKEVEN</sequence>
<keyword evidence="2" id="KW-1185">Reference proteome</keyword>
<protein>
    <submittedName>
        <fullName evidence="1">Uncharacterized protein</fullName>
    </submittedName>
</protein>
<evidence type="ECO:0000313" key="1">
    <source>
        <dbReference type="EMBL" id="MDN4163957.1"/>
    </source>
</evidence>
<gene>
    <name evidence="1" type="ORF">QWY31_00510</name>
</gene>
<organism evidence="1 2">
    <name type="scientific">Shiella aurantiaca</name>
    <dbReference type="NCBI Taxonomy" id="3058365"/>
    <lineage>
        <taxon>Bacteria</taxon>
        <taxon>Pseudomonadati</taxon>
        <taxon>Bacteroidota</taxon>
        <taxon>Cytophagia</taxon>
        <taxon>Cytophagales</taxon>
        <taxon>Shiellaceae</taxon>
        <taxon>Shiella</taxon>
    </lineage>
</organism>
<dbReference type="Proteomes" id="UP001168552">
    <property type="component" value="Unassembled WGS sequence"/>
</dbReference>